<dbReference type="NCBIfam" id="NF000845">
    <property type="entry name" value="PRK00071.2-4"/>
    <property type="match status" value="1"/>
</dbReference>
<dbReference type="CDD" id="cd02165">
    <property type="entry name" value="NMNAT"/>
    <property type="match status" value="1"/>
</dbReference>
<dbReference type="NCBIfam" id="TIGR00482">
    <property type="entry name" value="nicotinate (nicotinamide) nucleotide adenylyltransferase"/>
    <property type="match status" value="1"/>
</dbReference>
<keyword evidence="7 11" id="KW-0547">Nucleotide-binding</keyword>
<evidence type="ECO:0000256" key="6">
    <source>
        <dbReference type="ARBA" id="ARBA00022695"/>
    </source>
</evidence>
<keyword evidence="5 11" id="KW-0808">Transferase</keyword>
<comment type="pathway">
    <text evidence="2 11">Cofactor biosynthesis; NAD(+) biosynthesis; deamido-NAD(+) from nicotinate D-ribonucleotide: step 1/1.</text>
</comment>
<evidence type="ECO:0000256" key="9">
    <source>
        <dbReference type="ARBA" id="ARBA00023027"/>
    </source>
</evidence>
<evidence type="ECO:0000256" key="3">
    <source>
        <dbReference type="ARBA" id="ARBA00009014"/>
    </source>
</evidence>
<keyword evidence="6 11" id="KW-0548">Nucleotidyltransferase</keyword>
<comment type="similarity">
    <text evidence="3 11">Belongs to the NadD family.</text>
</comment>
<dbReference type="PANTHER" id="PTHR39321:SF3">
    <property type="entry name" value="PHOSPHOPANTETHEINE ADENYLYLTRANSFERASE"/>
    <property type="match status" value="1"/>
</dbReference>
<feature type="region of interest" description="Disordered" evidence="12">
    <location>
        <begin position="200"/>
        <end position="223"/>
    </location>
</feature>
<dbReference type="GO" id="GO:0005524">
    <property type="term" value="F:ATP binding"/>
    <property type="evidence" value="ECO:0007669"/>
    <property type="project" value="UniProtKB-KW"/>
</dbReference>
<dbReference type="InterPro" id="IPR005248">
    <property type="entry name" value="NadD/NMNAT"/>
</dbReference>
<evidence type="ECO:0000256" key="5">
    <source>
        <dbReference type="ARBA" id="ARBA00022679"/>
    </source>
</evidence>
<dbReference type="EC" id="2.7.7.18" evidence="11"/>
<keyword evidence="4 11" id="KW-0662">Pyridine nucleotide biosynthesis</keyword>
<feature type="region of interest" description="Disordered" evidence="12">
    <location>
        <begin position="1"/>
        <end position="23"/>
    </location>
</feature>
<dbReference type="GO" id="GO:0009435">
    <property type="term" value="P:NAD+ biosynthetic process"/>
    <property type="evidence" value="ECO:0007669"/>
    <property type="project" value="UniProtKB-UniRule"/>
</dbReference>
<keyword evidence="9 11" id="KW-0520">NAD</keyword>
<keyword evidence="15" id="KW-1185">Reference proteome</keyword>
<dbReference type="InterPro" id="IPR014729">
    <property type="entry name" value="Rossmann-like_a/b/a_fold"/>
</dbReference>
<evidence type="ECO:0000313" key="14">
    <source>
        <dbReference type="EMBL" id="PTW62880.1"/>
    </source>
</evidence>
<dbReference type="UniPathway" id="UPA00253">
    <property type="reaction ID" value="UER00332"/>
</dbReference>
<proteinExistence type="inferred from homology"/>
<gene>
    <name evidence="11" type="primary">nadD</name>
    <name evidence="14" type="ORF">C8N35_101928</name>
</gene>
<dbReference type="InterPro" id="IPR004821">
    <property type="entry name" value="Cyt_trans-like"/>
</dbReference>
<dbReference type="HAMAP" id="MF_00244">
    <property type="entry name" value="NaMN_adenylyltr"/>
    <property type="match status" value="1"/>
</dbReference>
<organism evidence="14 15">
    <name type="scientific">Breoghania corrubedonensis</name>
    <dbReference type="NCBI Taxonomy" id="665038"/>
    <lineage>
        <taxon>Bacteria</taxon>
        <taxon>Pseudomonadati</taxon>
        <taxon>Pseudomonadota</taxon>
        <taxon>Alphaproteobacteria</taxon>
        <taxon>Hyphomicrobiales</taxon>
        <taxon>Stappiaceae</taxon>
        <taxon>Breoghania</taxon>
    </lineage>
</organism>
<comment type="catalytic activity">
    <reaction evidence="10 11">
        <text>nicotinate beta-D-ribonucleotide + ATP + H(+) = deamido-NAD(+) + diphosphate</text>
        <dbReference type="Rhea" id="RHEA:22860"/>
        <dbReference type="ChEBI" id="CHEBI:15378"/>
        <dbReference type="ChEBI" id="CHEBI:30616"/>
        <dbReference type="ChEBI" id="CHEBI:33019"/>
        <dbReference type="ChEBI" id="CHEBI:57502"/>
        <dbReference type="ChEBI" id="CHEBI:58437"/>
        <dbReference type="EC" id="2.7.7.18"/>
    </reaction>
</comment>
<evidence type="ECO:0000313" key="15">
    <source>
        <dbReference type="Proteomes" id="UP000244081"/>
    </source>
</evidence>
<dbReference type="Gene3D" id="3.40.50.620">
    <property type="entry name" value="HUPs"/>
    <property type="match status" value="1"/>
</dbReference>
<dbReference type="AlphaFoldDB" id="A0A2T5VGL1"/>
<name>A0A2T5VGL1_9HYPH</name>
<evidence type="ECO:0000256" key="4">
    <source>
        <dbReference type="ARBA" id="ARBA00022642"/>
    </source>
</evidence>
<reference evidence="14 15" key="1">
    <citation type="submission" date="2018-04" db="EMBL/GenBank/DDBJ databases">
        <title>Genomic Encyclopedia of Archaeal and Bacterial Type Strains, Phase II (KMG-II): from individual species to whole genera.</title>
        <authorList>
            <person name="Goeker M."/>
        </authorList>
    </citation>
    <scope>NUCLEOTIDE SEQUENCE [LARGE SCALE GENOMIC DNA]</scope>
    <source>
        <strain evidence="14 15">DSM 23382</strain>
    </source>
</reference>
<evidence type="ECO:0000256" key="1">
    <source>
        <dbReference type="ARBA" id="ARBA00002324"/>
    </source>
</evidence>
<dbReference type="GO" id="GO:0004515">
    <property type="term" value="F:nicotinate-nucleotide adenylyltransferase activity"/>
    <property type="evidence" value="ECO:0007669"/>
    <property type="project" value="UniProtKB-UniRule"/>
</dbReference>
<comment type="caution">
    <text evidence="14">The sequence shown here is derived from an EMBL/GenBank/DDBJ whole genome shotgun (WGS) entry which is preliminary data.</text>
</comment>
<sequence length="223" mass="24673">MTPPPRDDLLSGQGGWRTGTPPEWMRLPPAGYGQRVGLFGGSFNPPHSGHALVSRTAMRRLKLDRIWWLVTPGNPLKNISELAPLETRVHLAAACADDPRVTVTAWEAWLGTAYSAQTVVALRQRRPDLKFVWVMGADNLATFHRWQNWRSIIDTVPVAIVDRPGAELAALSARAACTYARFRVPERDAADLPGGPTPAWTFLHTPRDPASSTELRRSGAWKI</sequence>
<dbReference type="NCBIfam" id="NF000843">
    <property type="entry name" value="PRK00071.2-2"/>
    <property type="match status" value="1"/>
</dbReference>
<evidence type="ECO:0000256" key="7">
    <source>
        <dbReference type="ARBA" id="ARBA00022741"/>
    </source>
</evidence>
<comment type="function">
    <text evidence="1 11">Catalyzes the reversible adenylation of nicotinate mononucleotide (NaMN) to nicotinic acid adenine dinucleotide (NaAD).</text>
</comment>
<evidence type="ECO:0000256" key="8">
    <source>
        <dbReference type="ARBA" id="ARBA00022840"/>
    </source>
</evidence>
<evidence type="ECO:0000256" key="10">
    <source>
        <dbReference type="ARBA" id="ARBA00048721"/>
    </source>
</evidence>
<evidence type="ECO:0000256" key="2">
    <source>
        <dbReference type="ARBA" id="ARBA00005019"/>
    </source>
</evidence>
<evidence type="ECO:0000256" key="12">
    <source>
        <dbReference type="SAM" id="MobiDB-lite"/>
    </source>
</evidence>
<protein>
    <recommendedName>
        <fullName evidence="11">Probable nicotinate-nucleotide adenylyltransferase</fullName>
        <ecNumber evidence="11">2.7.7.18</ecNumber>
    </recommendedName>
    <alternativeName>
        <fullName evidence="11">Deamido-NAD(+) diphosphorylase</fullName>
    </alternativeName>
    <alternativeName>
        <fullName evidence="11">Deamido-NAD(+) pyrophosphorylase</fullName>
    </alternativeName>
    <alternativeName>
        <fullName evidence="11">Nicotinate mononucleotide adenylyltransferase</fullName>
        <shortName evidence="11">NaMN adenylyltransferase</shortName>
    </alternativeName>
</protein>
<evidence type="ECO:0000259" key="13">
    <source>
        <dbReference type="Pfam" id="PF01467"/>
    </source>
</evidence>
<keyword evidence="8 11" id="KW-0067">ATP-binding</keyword>
<dbReference type="Pfam" id="PF01467">
    <property type="entry name" value="CTP_transf_like"/>
    <property type="match status" value="1"/>
</dbReference>
<accession>A0A2T5VGL1</accession>
<feature type="domain" description="Cytidyltransferase-like" evidence="13">
    <location>
        <begin position="38"/>
        <end position="217"/>
    </location>
</feature>
<dbReference type="Proteomes" id="UP000244081">
    <property type="component" value="Unassembled WGS sequence"/>
</dbReference>
<dbReference type="SUPFAM" id="SSF52374">
    <property type="entry name" value="Nucleotidylyl transferase"/>
    <property type="match status" value="1"/>
</dbReference>
<evidence type="ECO:0000256" key="11">
    <source>
        <dbReference type="HAMAP-Rule" id="MF_00244"/>
    </source>
</evidence>
<dbReference type="PANTHER" id="PTHR39321">
    <property type="entry name" value="NICOTINATE-NUCLEOTIDE ADENYLYLTRANSFERASE-RELATED"/>
    <property type="match status" value="1"/>
</dbReference>
<dbReference type="EMBL" id="QAYG01000001">
    <property type="protein sequence ID" value="PTW62880.1"/>
    <property type="molecule type" value="Genomic_DNA"/>
</dbReference>